<gene>
    <name evidence="1" type="ORF">SK128_017665</name>
</gene>
<evidence type="ECO:0000313" key="1">
    <source>
        <dbReference type="EMBL" id="KAK7063306.1"/>
    </source>
</evidence>
<evidence type="ECO:0000313" key="2">
    <source>
        <dbReference type="Proteomes" id="UP001381693"/>
    </source>
</evidence>
<dbReference type="EMBL" id="JAXCGZ010020882">
    <property type="protein sequence ID" value="KAK7063306.1"/>
    <property type="molecule type" value="Genomic_DNA"/>
</dbReference>
<comment type="caution">
    <text evidence="1">The sequence shown here is derived from an EMBL/GenBank/DDBJ whole genome shotgun (WGS) entry which is preliminary data.</text>
</comment>
<keyword evidence="2" id="KW-1185">Reference proteome</keyword>
<dbReference type="AlphaFoldDB" id="A0AAN8WRS0"/>
<accession>A0AAN8WRS0</accession>
<name>A0AAN8WRS0_HALRR</name>
<protein>
    <submittedName>
        <fullName evidence="1">Uncharacterized protein</fullName>
    </submittedName>
</protein>
<sequence length="68" mass="8176">MYPRIPRLYLPASRQISDDIRYSWLSEISSPQLKEKICLYSDGKHLLLRDFNIYVIYDEYNSMIVCKN</sequence>
<organism evidence="1 2">
    <name type="scientific">Halocaridina rubra</name>
    <name type="common">Hawaiian red shrimp</name>
    <dbReference type="NCBI Taxonomy" id="373956"/>
    <lineage>
        <taxon>Eukaryota</taxon>
        <taxon>Metazoa</taxon>
        <taxon>Ecdysozoa</taxon>
        <taxon>Arthropoda</taxon>
        <taxon>Crustacea</taxon>
        <taxon>Multicrustacea</taxon>
        <taxon>Malacostraca</taxon>
        <taxon>Eumalacostraca</taxon>
        <taxon>Eucarida</taxon>
        <taxon>Decapoda</taxon>
        <taxon>Pleocyemata</taxon>
        <taxon>Caridea</taxon>
        <taxon>Atyoidea</taxon>
        <taxon>Atyidae</taxon>
        <taxon>Halocaridina</taxon>
    </lineage>
</organism>
<dbReference type="Proteomes" id="UP001381693">
    <property type="component" value="Unassembled WGS sequence"/>
</dbReference>
<proteinExistence type="predicted"/>
<reference evidence="1 2" key="1">
    <citation type="submission" date="2023-11" db="EMBL/GenBank/DDBJ databases">
        <title>Halocaridina rubra genome assembly.</title>
        <authorList>
            <person name="Smith C."/>
        </authorList>
    </citation>
    <scope>NUCLEOTIDE SEQUENCE [LARGE SCALE GENOMIC DNA]</scope>
    <source>
        <strain evidence="1">EP-1</strain>
        <tissue evidence="1">Whole</tissue>
    </source>
</reference>